<feature type="transmembrane region" description="Helical" evidence="11">
    <location>
        <begin position="1184"/>
        <end position="1201"/>
    </location>
</feature>
<evidence type="ECO:0000256" key="9">
    <source>
        <dbReference type="SAM" id="Coils"/>
    </source>
</evidence>
<evidence type="ECO:0000256" key="1">
    <source>
        <dbReference type="ARBA" id="ARBA00004141"/>
    </source>
</evidence>
<dbReference type="PANTHER" id="PTHR24223">
    <property type="entry name" value="ATP-BINDING CASSETTE SUB-FAMILY C"/>
    <property type="match status" value="1"/>
</dbReference>
<dbReference type="PROSITE" id="PS00211">
    <property type="entry name" value="ABC_TRANSPORTER_1"/>
    <property type="match status" value="2"/>
</dbReference>
<dbReference type="PANTHER" id="PTHR24223:SF353">
    <property type="entry name" value="ABC TRANSPORTER ATP-BINDING PROTEIN_PERMEASE VMR1-RELATED"/>
    <property type="match status" value="1"/>
</dbReference>
<keyword evidence="8 11" id="KW-0472">Membrane</keyword>
<feature type="region of interest" description="Disordered" evidence="10">
    <location>
        <begin position="651"/>
        <end position="675"/>
    </location>
</feature>
<keyword evidence="2" id="KW-0813">Transport</keyword>
<dbReference type="CDD" id="cd18596">
    <property type="entry name" value="ABC_6TM_VMR1_D1_like"/>
    <property type="match status" value="1"/>
</dbReference>
<dbReference type="CDD" id="cd03244">
    <property type="entry name" value="ABCC_MRP_domain2"/>
    <property type="match status" value="1"/>
</dbReference>
<feature type="compositionally biased region" description="Basic and acidic residues" evidence="10">
    <location>
        <begin position="1644"/>
        <end position="1662"/>
    </location>
</feature>
<feature type="region of interest" description="Disordered" evidence="10">
    <location>
        <begin position="1488"/>
        <end position="1507"/>
    </location>
</feature>
<comment type="subcellular location">
    <subcellularLocation>
        <location evidence="1">Membrane</location>
        <topology evidence="1">Multi-pass membrane protein</topology>
    </subcellularLocation>
</comment>
<dbReference type="CDD" id="cd03250">
    <property type="entry name" value="ABCC_MRP_domain1"/>
    <property type="match status" value="1"/>
</dbReference>
<evidence type="ECO:0000259" key="12">
    <source>
        <dbReference type="PROSITE" id="PS50893"/>
    </source>
</evidence>
<dbReference type="Proteomes" id="UP001304243">
    <property type="component" value="Unassembled WGS sequence"/>
</dbReference>
<dbReference type="RefSeq" id="XP_064677101.1">
    <property type="nucleotide sequence ID" value="XM_064824165.1"/>
</dbReference>
<evidence type="ECO:0000256" key="4">
    <source>
        <dbReference type="ARBA" id="ARBA00022737"/>
    </source>
</evidence>
<keyword evidence="5" id="KW-0547">Nucleotide-binding</keyword>
<keyword evidence="7 11" id="KW-1133">Transmembrane helix</keyword>
<evidence type="ECO:0000256" key="6">
    <source>
        <dbReference type="ARBA" id="ARBA00022840"/>
    </source>
</evidence>
<feature type="compositionally biased region" description="Low complexity" evidence="10">
    <location>
        <begin position="651"/>
        <end position="665"/>
    </location>
</feature>
<evidence type="ECO:0000259" key="13">
    <source>
        <dbReference type="PROSITE" id="PS50929"/>
    </source>
</evidence>
<dbReference type="SMART" id="SM00382">
    <property type="entry name" value="AAA"/>
    <property type="match status" value="2"/>
</dbReference>
<feature type="region of interest" description="Disordered" evidence="10">
    <location>
        <begin position="371"/>
        <end position="398"/>
    </location>
</feature>
<feature type="coiled-coil region" evidence="9">
    <location>
        <begin position="919"/>
        <end position="950"/>
    </location>
</feature>
<evidence type="ECO:0000256" key="11">
    <source>
        <dbReference type="SAM" id="Phobius"/>
    </source>
</evidence>
<evidence type="ECO:0000313" key="14">
    <source>
        <dbReference type="EMBL" id="KAK4510435.1"/>
    </source>
</evidence>
<dbReference type="GO" id="GO:0005524">
    <property type="term" value="F:ATP binding"/>
    <property type="evidence" value="ECO:0007669"/>
    <property type="project" value="UniProtKB-KW"/>
</dbReference>
<feature type="transmembrane region" description="Helical" evidence="11">
    <location>
        <begin position="1160"/>
        <end position="1178"/>
    </location>
</feature>
<feature type="transmembrane region" description="Helical" evidence="11">
    <location>
        <begin position="313"/>
        <end position="330"/>
    </location>
</feature>
<evidence type="ECO:0000256" key="2">
    <source>
        <dbReference type="ARBA" id="ARBA00022448"/>
    </source>
</evidence>
<organism evidence="14 15">
    <name type="scientific">Mucor velutinosus</name>
    <dbReference type="NCBI Taxonomy" id="708070"/>
    <lineage>
        <taxon>Eukaryota</taxon>
        <taxon>Fungi</taxon>
        <taxon>Fungi incertae sedis</taxon>
        <taxon>Mucoromycota</taxon>
        <taxon>Mucoromycotina</taxon>
        <taxon>Mucoromycetes</taxon>
        <taxon>Mucorales</taxon>
        <taxon>Mucorineae</taxon>
        <taxon>Mucoraceae</taxon>
        <taxon>Mucor</taxon>
    </lineage>
</organism>
<dbReference type="GeneID" id="89948551"/>
<dbReference type="Pfam" id="PF00664">
    <property type="entry name" value="ABC_membrane"/>
    <property type="match status" value="2"/>
</dbReference>
<gene>
    <name evidence="14" type="ORF">ATC70_004865</name>
</gene>
<dbReference type="InterPro" id="IPR027417">
    <property type="entry name" value="P-loop_NTPase"/>
</dbReference>
<dbReference type="InterPro" id="IPR017871">
    <property type="entry name" value="ABC_transporter-like_CS"/>
</dbReference>
<keyword evidence="9" id="KW-0175">Coiled coil</keyword>
<evidence type="ECO:0000256" key="7">
    <source>
        <dbReference type="ARBA" id="ARBA00022989"/>
    </source>
</evidence>
<feature type="region of interest" description="Disordered" evidence="10">
    <location>
        <begin position="1643"/>
        <end position="1662"/>
    </location>
</feature>
<dbReference type="FunFam" id="3.40.50.300:FF:000565">
    <property type="entry name" value="ABC bile acid transporter"/>
    <property type="match status" value="1"/>
</dbReference>
<dbReference type="Gene3D" id="3.40.50.300">
    <property type="entry name" value="P-loop containing nucleotide triphosphate hydrolases"/>
    <property type="match status" value="2"/>
</dbReference>
<dbReference type="PROSITE" id="PS50929">
    <property type="entry name" value="ABC_TM1F"/>
    <property type="match status" value="2"/>
</dbReference>
<feature type="transmembrane region" description="Helical" evidence="11">
    <location>
        <begin position="273"/>
        <end position="293"/>
    </location>
</feature>
<evidence type="ECO:0000313" key="15">
    <source>
        <dbReference type="Proteomes" id="UP001304243"/>
    </source>
</evidence>
<dbReference type="InterPro" id="IPR003593">
    <property type="entry name" value="AAA+_ATPase"/>
</dbReference>
<protein>
    <submittedName>
        <fullName evidence="14">BHLH domain-containing protein</fullName>
    </submittedName>
</protein>
<proteinExistence type="predicted"/>
<feature type="compositionally biased region" description="Basic and acidic residues" evidence="10">
    <location>
        <begin position="379"/>
        <end position="395"/>
    </location>
</feature>
<dbReference type="InterPro" id="IPR011527">
    <property type="entry name" value="ABC1_TM_dom"/>
</dbReference>
<keyword evidence="6" id="KW-0067">ATP-binding</keyword>
<dbReference type="InterPro" id="IPR050173">
    <property type="entry name" value="ABC_transporter_C-like"/>
</dbReference>
<evidence type="ECO:0000256" key="10">
    <source>
        <dbReference type="SAM" id="MobiDB-lite"/>
    </source>
</evidence>
<accession>A0AAN7D9L8</accession>
<feature type="transmembrane region" description="Helical" evidence="11">
    <location>
        <begin position="450"/>
        <end position="469"/>
    </location>
</feature>
<dbReference type="InterPro" id="IPR003439">
    <property type="entry name" value="ABC_transporter-like_ATP-bd"/>
</dbReference>
<feature type="transmembrane region" description="Helical" evidence="11">
    <location>
        <begin position="12"/>
        <end position="32"/>
    </location>
</feature>
<dbReference type="EMBL" id="JASEJX010000033">
    <property type="protein sequence ID" value="KAK4510435.1"/>
    <property type="molecule type" value="Genomic_DNA"/>
</dbReference>
<dbReference type="Pfam" id="PF00005">
    <property type="entry name" value="ABC_tran"/>
    <property type="match status" value="2"/>
</dbReference>
<dbReference type="SUPFAM" id="SSF52540">
    <property type="entry name" value="P-loop containing nucleoside triphosphate hydrolases"/>
    <property type="match status" value="2"/>
</dbReference>
<feature type="transmembrane region" description="Helical" evidence="11">
    <location>
        <begin position="151"/>
        <end position="168"/>
    </location>
</feature>
<dbReference type="GO" id="GO:0140359">
    <property type="term" value="F:ABC-type transporter activity"/>
    <property type="evidence" value="ECO:0007669"/>
    <property type="project" value="InterPro"/>
</dbReference>
<keyword evidence="3 11" id="KW-0812">Transmembrane</keyword>
<dbReference type="PROSITE" id="PS50893">
    <property type="entry name" value="ABC_TRANSPORTER_2"/>
    <property type="match status" value="2"/>
</dbReference>
<feature type="domain" description="ABC transporter" evidence="12">
    <location>
        <begin position="1360"/>
        <end position="1625"/>
    </location>
</feature>
<dbReference type="InterPro" id="IPR036640">
    <property type="entry name" value="ABC1_TM_sf"/>
</dbReference>
<feature type="transmembrane region" description="Helical" evidence="11">
    <location>
        <begin position="1081"/>
        <end position="1103"/>
    </location>
</feature>
<feature type="transmembrane region" description="Helical" evidence="11">
    <location>
        <begin position="425"/>
        <end position="444"/>
    </location>
</feature>
<feature type="transmembrane region" description="Helical" evidence="11">
    <location>
        <begin position="59"/>
        <end position="77"/>
    </location>
</feature>
<keyword evidence="15" id="KW-1185">Reference proteome</keyword>
<feature type="domain" description="ABC transmembrane type-1" evidence="13">
    <location>
        <begin position="1068"/>
        <end position="1323"/>
    </location>
</feature>
<evidence type="ECO:0000256" key="3">
    <source>
        <dbReference type="ARBA" id="ARBA00022692"/>
    </source>
</evidence>
<feature type="domain" description="ABC transmembrane type-1" evidence="13">
    <location>
        <begin position="277"/>
        <end position="592"/>
    </location>
</feature>
<sequence>MEQHETHGNVYYYRLAYALSPLVVTGLSVLFLSCKRYGSKYAAFTEIESITISLQKRKIALMLLTGIQTASWLYQFIQYALASQHHNLTNSLSLVSLFITWLTLFVLSCTSPRLNHYKERAYNYVFTFVFCYLSLDSVYRLLSTDNVQRSSLIYCAISFVLFAIAGTTQQPYHPRDLQAASYENLEIKDGTVYRNNLVLSPEATASIFSWSAFQWMNPLVVFGFHNVVTRENIYAMTFQHLSRTTYADFVDTKLFMARARVLGRIYRANKSTIWFQFIFAMAACGVAYLSPYFQQKFLEYIELYEERSPIQTAYLYVLGLFLVGIVKLLCNSVQLWMGRRWNIRTLIMLDSEIFAKTLKRKDMSGKLSKAAEAAEEEADGKKDSKKKDAKKKDAKEEEEETFSNVGKITNLMSVDADKLSDVPSYIFMMYTAPVDITIAIIYLYSLLGSAALVGLVVMILCFPITGILTKKMSSSYTALTTAKDRRNDLVNELLQGIRMIKYFAWEDNWKEKVYEARRDEIKKLIRTIVIDVLVNLIFLAVPVLVTATSFIWYTKVAGNELTASVAFVSITLFEMLRGPLIFIPETINTCTEAYVSLNRIANYLEEPEVEENVNKDPVDCPENVDPQIVLARVGFEQSVFQWHIEKEVPRAAPKAATAASPATTPRSDEEQHLISASSTSSTLSVAAARLSRRTFQLNVPKFNFPIGKLSLVCGPTGSGKSSFLNALLGEMDIISGRVYLPSKVVLANENVSKIDANYENLYLDKVAYVAQQPFLRHASIRDNILFGLPFDAARYKKTLYQCALIKDLTILPDGDRTEIGEKGISLSGGQKQRVSLARAVYSNAKTVLLDDCLSAVDAHTSKHIYRKCFMGDLLLGRTVILVTHQVRLCLPGASFFVKIENGHVLGCDSVDNLKASGELQKLLGADESKEEQAEEDEEEIEDLVDDDNADADVDLDNKKEAAKLVQEETSEKGQVKLKVYVKYLAACGGWFFWIALLCSYVFARFLTFGENWWLRIWAASYETHAPANATLSALSAASPVIASNKAPMIQGVFDTMGAAIQKQNMFRTWVFEEKAPVNVDYYIGVYIAICTTYIIFDACRNMLIYWGSIRGARTLFDSLLDRIIHAPMRFFDTTPVGRILNRFGKDVSTIDMQIARSASFLIECVTGVIASTVVISIITPQFFIVAVAISCLYFVIGLFYLRISRELKRLNSVSRSPIYSHFTESLIGVTTIRAYGVEEQFMRTVYEKIDAFVAPFYFLWMSNRWLYCRIEFTGAFVTFFTGIFLILNIDHIDAGMAGISLFYARSFLEYIYWFIRQYTTVEMNLNSVERVQEYLELDQEPPATIEGHKPPAAWPTTAAIEVKDLVIRYAPELDPVLHGISFSTRAHEKIGIVGRTGSGKSTMALSFFRFLEASNGSISIDGIDISTIGIQDLRSQITIIPQDAVLFSGTIRSNIDPFEEHSDEAVWESLERAHLSKASDRLRKVQGYGSGDVTPKSATSTHTVDDDEQRISPITSLNQQVSDGGSNFSQGQRQLLCLARALLKNSKLIIMDEATASVDFDTDTKIQTTIREEFTNSTLLCIAHRLRTVIDYDRILVLDQGHVAEYDTPYNLIAKNTGTGIFKSMCEKSGEYEILLKMATESDANNKHDEAEERPDNHATIY</sequence>
<evidence type="ECO:0000256" key="5">
    <source>
        <dbReference type="ARBA" id="ARBA00022741"/>
    </source>
</evidence>
<reference evidence="14 15" key="1">
    <citation type="submission" date="2022-11" db="EMBL/GenBank/DDBJ databases">
        <title>Mucor velutinosus strain NIH1002 WGS.</title>
        <authorList>
            <person name="Subramanian P."/>
            <person name="Mullikin J.C."/>
            <person name="Segre J.A."/>
            <person name="Zelazny A.M."/>
        </authorList>
    </citation>
    <scope>NUCLEOTIDE SEQUENCE [LARGE SCALE GENOMIC DNA]</scope>
    <source>
        <strain evidence="14 15">NIH1002</strain>
    </source>
</reference>
<feature type="transmembrane region" description="Helical" evidence="11">
    <location>
        <begin position="980"/>
        <end position="1003"/>
    </location>
</feature>
<feature type="transmembrane region" description="Helical" evidence="11">
    <location>
        <begin position="524"/>
        <end position="544"/>
    </location>
</feature>
<dbReference type="Gene3D" id="1.20.1560.10">
    <property type="entry name" value="ABC transporter type 1, transmembrane domain"/>
    <property type="match status" value="2"/>
</dbReference>
<dbReference type="SUPFAM" id="SSF90123">
    <property type="entry name" value="ABC transporter transmembrane region"/>
    <property type="match status" value="2"/>
</dbReference>
<dbReference type="GO" id="GO:0016887">
    <property type="term" value="F:ATP hydrolysis activity"/>
    <property type="evidence" value="ECO:0007669"/>
    <property type="project" value="InterPro"/>
</dbReference>
<keyword evidence="4" id="KW-0677">Repeat</keyword>
<feature type="transmembrane region" description="Helical" evidence="11">
    <location>
        <begin position="1266"/>
        <end position="1289"/>
    </location>
</feature>
<name>A0AAN7D9L8_9FUNG</name>
<comment type="caution">
    <text evidence="14">The sequence shown here is derived from an EMBL/GenBank/DDBJ whole genome shotgun (WGS) entry which is preliminary data.</text>
</comment>
<evidence type="ECO:0000256" key="8">
    <source>
        <dbReference type="ARBA" id="ARBA00023136"/>
    </source>
</evidence>
<dbReference type="CDD" id="cd18604">
    <property type="entry name" value="ABC_6TM_VMR1_D2_like"/>
    <property type="match status" value="1"/>
</dbReference>
<feature type="domain" description="ABC transporter" evidence="12">
    <location>
        <begin position="680"/>
        <end position="926"/>
    </location>
</feature>
<feature type="transmembrane region" description="Helical" evidence="11">
    <location>
        <begin position="89"/>
        <end position="109"/>
    </location>
</feature>
<dbReference type="GO" id="GO:0000329">
    <property type="term" value="C:fungal-type vacuole membrane"/>
    <property type="evidence" value="ECO:0007669"/>
    <property type="project" value="TreeGrafter"/>
</dbReference>